<gene>
    <name evidence="13" type="primary">metB</name>
    <name evidence="12" type="ORF">MmonteBS_37600</name>
    <name evidence="13" type="ORF">NJB18185_48000</name>
</gene>
<keyword evidence="4 10" id="KW-0663">Pyridoxal phosphate</keyword>
<reference evidence="14" key="2">
    <citation type="submission" date="2018-04" db="EMBL/GenBank/DDBJ databases">
        <title>Draft genome sequence of Mycobacterium montefiorense isolated from Japanese black salamander.</title>
        <authorList>
            <person name="Fukano H."/>
            <person name="Yoshida M."/>
            <person name="Shimizu A."/>
            <person name="Iwao H."/>
            <person name="Kurata O."/>
            <person name="Katayama Y."/>
            <person name="Omatsu T."/>
            <person name="Mizutani T."/>
            <person name="Wada S."/>
            <person name="Hoshino Y."/>
        </authorList>
    </citation>
    <scope>NUCLEOTIDE SEQUENCE [LARGE SCALE GENOMIC DNA]</scope>
    <source>
        <strain evidence="14">BS</strain>
    </source>
</reference>
<protein>
    <recommendedName>
        <fullName evidence="8">Cystathionine gamma-synthase</fullName>
        <ecNumber evidence="7">2.5.1.48</ecNumber>
    </recommendedName>
    <alternativeName>
        <fullName evidence="9">O-succinylhomoserine (thiol)-lyase</fullName>
    </alternativeName>
</protein>
<evidence type="ECO:0000256" key="6">
    <source>
        <dbReference type="ARBA" id="ARBA00051441"/>
    </source>
</evidence>
<evidence type="ECO:0000256" key="4">
    <source>
        <dbReference type="ARBA" id="ARBA00022898"/>
    </source>
</evidence>
<evidence type="ECO:0000256" key="5">
    <source>
        <dbReference type="ARBA" id="ARBA00023167"/>
    </source>
</evidence>
<evidence type="ECO:0000256" key="2">
    <source>
        <dbReference type="ARBA" id="ARBA00009077"/>
    </source>
</evidence>
<dbReference type="PIRSF" id="PIRSF001434">
    <property type="entry name" value="CGS"/>
    <property type="match status" value="1"/>
</dbReference>
<reference evidence="13" key="4">
    <citation type="submission" date="2022-04" db="EMBL/GenBank/DDBJ databases">
        <authorList>
            <person name="Komine T."/>
            <person name="Fukano H."/>
            <person name="Wada S."/>
        </authorList>
    </citation>
    <scope>NUCLEOTIDE SEQUENCE</scope>
    <source>
        <strain evidence="13">NJB18185</strain>
    </source>
</reference>
<comment type="similarity">
    <text evidence="2 11">Belongs to the trans-sulfuration enzymes family.</text>
</comment>
<dbReference type="EMBL" id="BFCH01000019">
    <property type="protein sequence ID" value="GBG39388.1"/>
    <property type="molecule type" value="Genomic_DNA"/>
</dbReference>
<evidence type="ECO:0000313" key="12">
    <source>
        <dbReference type="EMBL" id="GBG39388.1"/>
    </source>
</evidence>
<keyword evidence="14" id="KW-1185">Reference proteome</keyword>
<dbReference type="Gene3D" id="3.40.640.10">
    <property type="entry name" value="Type I PLP-dependent aspartate aminotransferase-like (Major domain)"/>
    <property type="match status" value="1"/>
</dbReference>
<evidence type="ECO:0000256" key="8">
    <source>
        <dbReference type="ARBA" id="ARBA00068008"/>
    </source>
</evidence>
<dbReference type="GO" id="GO:0005737">
    <property type="term" value="C:cytoplasm"/>
    <property type="evidence" value="ECO:0007669"/>
    <property type="project" value="TreeGrafter"/>
</dbReference>
<dbReference type="EC" id="2.5.1.48" evidence="7"/>
<dbReference type="EMBL" id="BQYH01000065">
    <property type="protein sequence ID" value="GKU75029.1"/>
    <property type="molecule type" value="Genomic_DNA"/>
</dbReference>
<comment type="catalytic activity">
    <reaction evidence="6">
        <text>O-succinyl-L-homoserine + L-cysteine = L,L-cystathionine + succinate + H(+)</text>
        <dbReference type="Rhea" id="RHEA:20397"/>
        <dbReference type="ChEBI" id="CHEBI:15378"/>
        <dbReference type="ChEBI" id="CHEBI:30031"/>
        <dbReference type="ChEBI" id="CHEBI:35235"/>
        <dbReference type="ChEBI" id="CHEBI:57661"/>
        <dbReference type="ChEBI" id="CHEBI:58161"/>
        <dbReference type="EC" id="2.5.1.48"/>
    </reaction>
</comment>
<dbReference type="RefSeq" id="WP_108924461.1">
    <property type="nucleotide sequence ID" value="NZ_BFCH01000019.1"/>
</dbReference>
<dbReference type="CDD" id="cd00614">
    <property type="entry name" value="CGS_like"/>
    <property type="match status" value="1"/>
</dbReference>
<dbReference type="GO" id="GO:0009086">
    <property type="term" value="P:methionine biosynthetic process"/>
    <property type="evidence" value="ECO:0007669"/>
    <property type="project" value="UniProtKB-KW"/>
</dbReference>
<dbReference type="PANTHER" id="PTHR11808">
    <property type="entry name" value="TRANS-SULFURATION ENZYME FAMILY MEMBER"/>
    <property type="match status" value="1"/>
</dbReference>
<dbReference type="InterPro" id="IPR015424">
    <property type="entry name" value="PyrdxlP-dep_Trfase"/>
</dbReference>
<dbReference type="InterPro" id="IPR054542">
    <property type="entry name" value="Cys_met_metab_PP"/>
</dbReference>
<dbReference type="PROSITE" id="PS00868">
    <property type="entry name" value="CYS_MET_METAB_PP"/>
    <property type="match status" value="1"/>
</dbReference>
<dbReference type="SUPFAM" id="SSF53383">
    <property type="entry name" value="PLP-dependent transferases"/>
    <property type="match status" value="1"/>
</dbReference>
<keyword evidence="5" id="KW-0486">Methionine biosynthesis</keyword>
<dbReference type="PANTHER" id="PTHR11808:SF15">
    <property type="entry name" value="CYSTATHIONINE GAMMA-LYASE"/>
    <property type="match status" value="1"/>
</dbReference>
<evidence type="ECO:0000256" key="10">
    <source>
        <dbReference type="PIRSR" id="PIRSR001434-2"/>
    </source>
</evidence>
<comment type="cofactor">
    <cofactor evidence="1 11">
        <name>pyridoxal 5'-phosphate</name>
        <dbReference type="ChEBI" id="CHEBI:597326"/>
    </cofactor>
</comment>
<dbReference type="Proteomes" id="UP001139505">
    <property type="component" value="Unassembled WGS sequence"/>
</dbReference>
<sequence length="389" mass="40280">MSENRNGHDGIQGLATKAIHAGYHPDPATGAVNAPIYASSTFAQDGVGGLRGGFEYARTGNPTRAALEASLAAVEGGAFGRAFSSGMAATDCALRAMLRPGDHLVIPNDAYGGTFRLIDKVFSQWNVGYTPVALSDVDAVRAAITPQTRLIWVETPTNPLLSIADIAAIAELAAANNPVKVLVDNTFASPALQQPLALGADVVLHSTTKYIGGHSDVVGGALVTNDNALDDAFAFLQNGAGAVPGPFDAYLTMRGLKTLVLRMQRHSENALAVAEFLAGQPSVSTVLYPGLPTHPGHHVAAQQMTGFGGMVSVRMRGGRAAAEKLCAGTKVFILAESLGGVESLIEHPSAMTHASTAGSQLEVPDDLVRLSVGIEDVVDLLADLEQALG</sequence>
<evidence type="ECO:0000313" key="14">
    <source>
        <dbReference type="Proteomes" id="UP000245060"/>
    </source>
</evidence>
<evidence type="ECO:0000256" key="3">
    <source>
        <dbReference type="ARBA" id="ARBA00011881"/>
    </source>
</evidence>
<keyword evidence="5" id="KW-0028">Amino-acid biosynthesis</keyword>
<evidence type="ECO:0000313" key="15">
    <source>
        <dbReference type="Proteomes" id="UP001139505"/>
    </source>
</evidence>
<dbReference type="GO" id="GO:0030170">
    <property type="term" value="F:pyridoxal phosphate binding"/>
    <property type="evidence" value="ECO:0007669"/>
    <property type="project" value="InterPro"/>
</dbReference>
<dbReference type="GO" id="GO:0019346">
    <property type="term" value="P:transsulfuration"/>
    <property type="evidence" value="ECO:0007669"/>
    <property type="project" value="InterPro"/>
</dbReference>
<accession>A0AA37PRA6</accession>
<proteinExistence type="inferred from homology"/>
<dbReference type="NCBIfam" id="NF005871">
    <property type="entry name" value="PRK07811.1"/>
    <property type="match status" value="1"/>
</dbReference>
<evidence type="ECO:0000256" key="9">
    <source>
        <dbReference type="ARBA" id="ARBA00083849"/>
    </source>
</evidence>
<dbReference type="InterPro" id="IPR015422">
    <property type="entry name" value="PyrdxlP-dep_Trfase_small"/>
</dbReference>
<comment type="caution">
    <text evidence="13">The sequence shown here is derived from an EMBL/GenBank/DDBJ whole genome shotgun (WGS) entry which is preliminary data.</text>
</comment>
<dbReference type="AlphaFoldDB" id="A0AA37PRA6"/>
<name>A0AA37PRA6_9MYCO</name>
<dbReference type="Gene3D" id="3.90.1150.10">
    <property type="entry name" value="Aspartate Aminotransferase, domain 1"/>
    <property type="match status" value="1"/>
</dbReference>
<dbReference type="GO" id="GO:0003962">
    <property type="term" value="F:cystathionine gamma-synthase activity"/>
    <property type="evidence" value="ECO:0007669"/>
    <property type="project" value="UniProtKB-EC"/>
</dbReference>
<dbReference type="Pfam" id="PF01053">
    <property type="entry name" value="Cys_Met_Meta_PP"/>
    <property type="match status" value="1"/>
</dbReference>
<dbReference type="FunFam" id="3.90.1150.10:FF:000008">
    <property type="entry name" value="Cystathionine gamma-synthase"/>
    <property type="match status" value="1"/>
</dbReference>
<dbReference type="GO" id="GO:0019343">
    <property type="term" value="P:cysteine biosynthetic process via cystathionine"/>
    <property type="evidence" value="ECO:0007669"/>
    <property type="project" value="TreeGrafter"/>
</dbReference>
<evidence type="ECO:0000256" key="7">
    <source>
        <dbReference type="ARBA" id="ARBA00066530"/>
    </source>
</evidence>
<feature type="modified residue" description="N6-(pyridoxal phosphate)lysine" evidence="10">
    <location>
        <position position="209"/>
    </location>
</feature>
<evidence type="ECO:0000256" key="1">
    <source>
        <dbReference type="ARBA" id="ARBA00001933"/>
    </source>
</evidence>
<dbReference type="InterPro" id="IPR000277">
    <property type="entry name" value="Cys/Met-Metab_PyrdxlP-dep_enz"/>
</dbReference>
<comment type="subunit">
    <text evidence="3">Homotetramer.</text>
</comment>
<reference evidence="13" key="3">
    <citation type="journal article" date="2022" name="Microbiol. Resour. Announc.">
        <title>Draft Genome Sequences of Eight Mycobacterium montefiorense Strains Isolated from Salamanders in Captivity.</title>
        <authorList>
            <person name="Komine T."/>
            <person name="Ihara H."/>
            <person name="Fukano H."/>
            <person name="Hoshino Y."/>
            <person name="Kurata O."/>
            <person name="Wada S."/>
        </authorList>
    </citation>
    <scope>NUCLEOTIDE SEQUENCE</scope>
    <source>
        <strain evidence="13">NJB18185</strain>
    </source>
</reference>
<dbReference type="Proteomes" id="UP000245060">
    <property type="component" value="Unassembled WGS sequence"/>
</dbReference>
<evidence type="ECO:0000313" key="13">
    <source>
        <dbReference type="EMBL" id="GKU75029.1"/>
    </source>
</evidence>
<dbReference type="InterPro" id="IPR015421">
    <property type="entry name" value="PyrdxlP-dep_Trfase_major"/>
</dbReference>
<dbReference type="FunFam" id="3.40.640.10:FF:000009">
    <property type="entry name" value="Cystathionine gamma-synthase homolog"/>
    <property type="match status" value="1"/>
</dbReference>
<organism evidence="13 15">
    <name type="scientific">Mycobacterium montefiorense</name>
    <dbReference type="NCBI Taxonomy" id="154654"/>
    <lineage>
        <taxon>Bacteria</taxon>
        <taxon>Bacillati</taxon>
        <taxon>Actinomycetota</taxon>
        <taxon>Actinomycetes</taxon>
        <taxon>Mycobacteriales</taxon>
        <taxon>Mycobacteriaceae</taxon>
        <taxon>Mycobacterium</taxon>
        <taxon>Mycobacterium simiae complex</taxon>
    </lineage>
</organism>
<evidence type="ECO:0000256" key="11">
    <source>
        <dbReference type="RuleBase" id="RU362118"/>
    </source>
</evidence>
<dbReference type="GO" id="GO:0004123">
    <property type="term" value="F:cystathionine gamma-lyase activity"/>
    <property type="evidence" value="ECO:0007669"/>
    <property type="project" value="TreeGrafter"/>
</dbReference>
<reference evidence="12" key="1">
    <citation type="journal article" date="2018" name="Genome Announc.">
        <title>Draft Genome Sequence of Mycobacterium montefiorense Isolated from Japanese Black Salamander (Hynobius nigrescens).</title>
        <authorList>
            <person name="Fukano H."/>
            <person name="Yoshida M."/>
            <person name="Shimizu A."/>
            <person name="Iwao H."/>
            <person name="Katayama Y."/>
            <person name="Omatsu T."/>
            <person name="Mizutani T."/>
            <person name="Kurata O."/>
            <person name="Wada S."/>
            <person name="Hoshino Y."/>
        </authorList>
    </citation>
    <scope>NUCLEOTIDE SEQUENCE</scope>
    <source>
        <strain evidence="12">BS</strain>
    </source>
</reference>